<dbReference type="Gene3D" id="1.10.1900.10">
    <property type="entry name" value="c-terminal domain of poly(a) binding protein"/>
    <property type="match status" value="1"/>
</dbReference>
<feature type="transmembrane region" description="Helical" evidence="1">
    <location>
        <begin position="263"/>
        <end position="281"/>
    </location>
</feature>
<feature type="transmembrane region" description="Helical" evidence="1">
    <location>
        <begin position="95"/>
        <end position="112"/>
    </location>
</feature>
<accession>A0A7X9LBY1</accession>
<comment type="caution">
    <text evidence="2">The sequence shown here is derived from an EMBL/GenBank/DDBJ whole genome shotgun (WGS) entry which is preliminary data.</text>
</comment>
<feature type="transmembrane region" description="Helical" evidence="1">
    <location>
        <begin position="132"/>
        <end position="153"/>
    </location>
</feature>
<feature type="transmembrane region" description="Helical" evidence="1">
    <location>
        <begin position="238"/>
        <end position="257"/>
    </location>
</feature>
<dbReference type="SUPFAM" id="SSF158560">
    <property type="entry name" value="BH3980-like"/>
    <property type="match status" value="1"/>
</dbReference>
<reference evidence="2 3" key="1">
    <citation type="submission" date="2020-04" db="EMBL/GenBank/DDBJ databases">
        <title>MicrobeNet Type strains.</title>
        <authorList>
            <person name="Nicholson A.C."/>
        </authorList>
    </citation>
    <scope>NUCLEOTIDE SEQUENCE [LARGE SCALE GENOMIC DNA]</scope>
    <source>
        <strain evidence="2 3">DSM 22768</strain>
    </source>
</reference>
<organism evidence="2 3">
    <name type="scientific">Streptococcus ratti</name>
    <dbReference type="NCBI Taxonomy" id="1341"/>
    <lineage>
        <taxon>Bacteria</taxon>
        <taxon>Bacillati</taxon>
        <taxon>Bacillota</taxon>
        <taxon>Bacilli</taxon>
        <taxon>Lactobacillales</taxon>
        <taxon>Streptococcaceae</taxon>
        <taxon>Streptococcus</taxon>
    </lineage>
</organism>
<sequence>MKELQINDFYLKTQEDVKDLSANNQTYFKKLQDYMLLSSFFYDEIEIRELLYGMACDLADADRDGMTAEDYFGKKAQKMADQILKHATLEKKRNLLTLAGYLLGILWFYRFLSDFSSLGLVKVNLLSYLSDALISFLGLTLIFQVIKFGIYHFNHWERFKFKICGETVTIGECFTYWLAALLFIGCVLIRIYGESYYPNWLTFQIPQSVGFPLVSILALAGIVLVWKNIIIRPAICPILGYLITGFLKAGVNAKVLTGIWLEMILPLAIVILSYLIFIFWAQKNLKNNTVNFH</sequence>
<dbReference type="EMBL" id="JABASA010000002">
    <property type="protein sequence ID" value="NMD48336.1"/>
    <property type="molecule type" value="Genomic_DNA"/>
</dbReference>
<keyword evidence="1" id="KW-0812">Transmembrane</keyword>
<dbReference type="Proteomes" id="UP000532121">
    <property type="component" value="Unassembled WGS sequence"/>
</dbReference>
<evidence type="ECO:0000313" key="3">
    <source>
        <dbReference type="Proteomes" id="UP000532121"/>
    </source>
</evidence>
<keyword evidence="1" id="KW-0472">Membrane</keyword>
<keyword evidence="1" id="KW-1133">Transmembrane helix</keyword>
<feature type="transmembrane region" description="Helical" evidence="1">
    <location>
        <begin position="205"/>
        <end position="226"/>
    </location>
</feature>
<evidence type="ECO:0000313" key="2">
    <source>
        <dbReference type="EMBL" id="NMD48336.1"/>
    </source>
</evidence>
<gene>
    <name evidence="2" type="ORF">HHO37_01295</name>
</gene>
<proteinExistence type="predicted"/>
<feature type="transmembrane region" description="Helical" evidence="1">
    <location>
        <begin position="174"/>
        <end position="193"/>
    </location>
</feature>
<dbReference type="AlphaFoldDB" id="A0A7X9LBY1"/>
<dbReference type="RefSeq" id="WP_193522893.1">
    <property type="nucleotide sequence ID" value="NZ_JABASA010000002.1"/>
</dbReference>
<protein>
    <submittedName>
        <fullName evidence="2">Uncharacterized protein</fullName>
    </submittedName>
</protein>
<evidence type="ECO:0000256" key="1">
    <source>
        <dbReference type="SAM" id="Phobius"/>
    </source>
</evidence>
<name>A0A7X9LBY1_STRRT</name>